<name>A0AAU8GK53_9CAUD</name>
<evidence type="ECO:0000259" key="2">
    <source>
        <dbReference type="Pfam" id="PF07460"/>
    </source>
</evidence>
<reference evidence="3" key="1">
    <citation type="submission" date="2024-05" db="EMBL/GenBank/DDBJ databases">
        <authorList>
            <person name="Mugo M.M."/>
            <person name="Musyoki A.M."/>
            <person name="Makumi A.M."/>
            <person name="Mutai I."/>
            <person name="Drechsel O."/>
            <person name="Kering K.K."/>
            <person name="Muturi P."/>
            <person name="Mbae C.K."/>
            <person name="Kariuki S.M."/>
        </authorList>
    </citation>
    <scope>NUCLEOTIDE SEQUENCE</scope>
</reference>
<dbReference type="Pfam" id="PF07460">
    <property type="entry name" value="NUMOD3"/>
    <property type="match status" value="1"/>
</dbReference>
<protein>
    <submittedName>
        <fullName evidence="3">Homing endonuclease</fullName>
    </submittedName>
</protein>
<gene>
    <name evidence="3" type="ORF">DSCPLJFW_CDS0176</name>
</gene>
<sequence>MNYKRIHDSIISRAVNRSLPSGYTEKHHIIPLSMGGKDRKFNMVVLTASEHYIVHMLLAKMFGEVMNNAFTKMKHLTSNPSNNKEFSLRREMLCTISGNNAKTERNRKAHSDKIKGRKHTEITKKSISDSMKGVNNPMKGTSPWRNPTNIKRGSHKNWLIADKIYDKWCNNKSVRVIDLLNGNDMQTSYTTVTTMKLKFEAGWVPKEDEDWIVFVKENKHEISR</sequence>
<organism evidence="3">
    <name type="scientific">Salmonella phage vB_STmST313_KE31</name>
    <dbReference type="NCBI Taxonomy" id="3161181"/>
    <lineage>
        <taxon>Viruses</taxon>
        <taxon>Duplodnaviria</taxon>
        <taxon>Heunggongvirae</taxon>
        <taxon>Uroviricota</taxon>
        <taxon>Caudoviricetes</taxon>
        <taxon>Pantevenvirales</taxon>
        <taxon>Ackermannviridae</taxon>
        <taxon>Cvivirinae</taxon>
        <taxon>Kuttervirus</taxon>
    </lineage>
</organism>
<keyword evidence="3" id="KW-0255">Endonuclease</keyword>
<dbReference type="CDD" id="cd00085">
    <property type="entry name" value="HNHc"/>
    <property type="match status" value="1"/>
</dbReference>
<dbReference type="GO" id="GO:0003677">
    <property type="term" value="F:DNA binding"/>
    <property type="evidence" value="ECO:0007669"/>
    <property type="project" value="InterPro"/>
</dbReference>
<dbReference type="SUPFAM" id="SSF64496">
    <property type="entry name" value="DNA-binding domain of intron-encoded endonucleases"/>
    <property type="match status" value="1"/>
</dbReference>
<dbReference type="InterPro" id="IPR003611">
    <property type="entry name" value="NUMOD3"/>
</dbReference>
<evidence type="ECO:0000313" key="3">
    <source>
        <dbReference type="EMBL" id="XCH41826.1"/>
    </source>
</evidence>
<dbReference type="EMBL" id="PP856729">
    <property type="protein sequence ID" value="XCH41826.1"/>
    <property type="molecule type" value="Genomic_DNA"/>
</dbReference>
<feature type="region of interest" description="Disordered" evidence="1">
    <location>
        <begin position="129"/>
        <end position="150"/>
    </location>
</feature>
<dbReference type="InterPro" id="IPR003615">
    <property type="entry name" value="HNH_nuc"/>
</dbReference>
<keyword evidence="3" id="KW-0378">Hydrolase</keyword>
<accession>A0AAU8GK53</accession>
<proteinExistence type="predicted"/>
<keyword evidence="3" id="KW-0540">Nuclease</keyword>
<feature type="domain" description="Nuclease associated modular" evidence="2">
    <location>
        <begin position="116"/>
        <end position="140"/>
    </location>
</feature>
<dbReference type="GO" id="GO:0004519">
    <property type="term" value="F:endonuclease activity"/>
    <property type="evidence" value="ECO:0007669"/>
    <property type="project" value="UniProtKB-KW"/>
</dbReference>
<evidence type="ECO:0000256" key="1">
    <source>
        <dbReference type="SAM" id="MobiDB-lite"/>
    </source>
</evidence>